<sequence>MALIINGEQIDDENIEAEFRHIKGHYERTLQVACCERDPEFRGIAKDNLISRALLGQESRRRHPEVSEAEVTARLQKLIEEAGGEDQFYMNIGMPVKNEALIRDNVAGGVRLDKTLQEIYAPEPEPTEADLRACYEANLKHYMTDEEIQASHITKSLSGASSRQEIYHTMRDVRQQLLAGADFNKLAEEHRTAEQQQIDLGWFKRGEFMEEFETIAFSMGEGEISPVFTTQLGFHVCTVTGRRPSVARPFEEVKADVKNRFIEEYRDKKFNAFLEELKATAKIEDTDPEGTNCGH</sequence>
<dbReference type="Pfam" id="PF13145">
    <property type="entry name" value="Rotamase_2"/>
    <property type="match status" value="1"/>
</dbReference>
<dbReference type="InterPro" id="IPR027304">
    <property type="entry name" value="Trigger_fact/SurA_dom_sf"/>
</dbReference>
<feature type="domain" description="PpiC" evidence="7">
    <location>
        <begin position="145"/>
        <end position="241"/>
    </location>
</feature>
<dbReference type="PANTHER" id="PTHR47245:SF1">
    <property type="entry name" value="FOLDASE PROTEIN PRSA"/>
    <property type="match status" value="1"/>
</dbReference>
<evidence type="ECO:0000256" key="6">
    <source>
        <dbReference type="PROSITE-ProRule" id="PRU00278"/>
    </source>
</evidence>
<dbReference type="GO" id="GO:0016853">
    <property type="term" value="F:isomerase activity"/>
    <property type="evidence" value="ECO:0007669"/>
    <property type="project" value="UniProtKB-KW"/>
</dbReference>
<dbReference type="PANTHER" id="PTHR47245">
    <property type="entry name" value="PEPTIDYLPROLYL ISOMERASE"/>
    <property type="match status" value="1"/>
</dbReference>
<evidence type="ECO:0000259" key="7">
    <source>
        <dbReference type="PROSITE" id="PS50198"/>
    </source>
</evidence>
<dbReference type="SUPFAM" id="SSF54534">
    <property type="entry name" value="FKBP-like"/>
    <property type="match status" value="1"/>
</dbReference>
<dbReference type="EMBL" id="JBHSMQ010000001">
    <property type="protein sequence ID" value="MFC5453835.1"/>
    <property type="molecule type" value="Genomic_DNA"/>
</dbReference>
<comment type="catalytic activity">
    <reaction evidence="1">
        <text>[protein]-peptidylproline (omega=180) = [protein]-peptidylproline (omega=0)</text>
        <dbReference type="Rhea" id="RHEA:16237"/>
        <dbReference type="Rhea" id="RHEA-COMP:10747"/>
        <dbReference type="Rhea" id="RHEA-COMP:10748"/>
        <dbReference type="ChEBI" id="CHEBI:83833"/>
        <dbReference type="ChEBI" id="CHEBI:83834"/>
        <dbReference type="EC" id="5.2.1.8"/>
    </reaction>
</comment>
<evidence type="ECO:0000256" key="1">
    <source>
        <dbReference type="ARBA" id="ARBA00000971"/>
    </source>
</evidence>
<evidence type="ECO:0000256" key="2">
    <source>
        <dbReference type="ARBA" id="ARBA00013194"/>
    </source>
</evidence>
<dbReference type="Gene3D" id="1.10.4030.10">
    <property type="entry name" value="Porin chaperone SurA, peptide-binding domain"/>
    <property type="match status" value="1"/>
</dbReference>
<dbReference type="InterPro" id="IPR046357">
    <property type="entry name" value="PPIase_dom_sf"/>
</dbReference>
<dbReference type="RefSeq" id="WP_377163300.1">
    <property type="nucleotide sequence ID" value="NZ_JBHSMQ010000001.1"/>
</dbReference>
<keyword evidence="5 6" id="KW-0413">Isomerase</keyword>
<proteinExistence type="predicted"/>
<dbReference type="PROSITE" id="PS50198">
    <property type="entry name" value="PPIC_PPIASE_2"/>
    <property type="match status" value="1"/>
</dbReference>
<evidence type="ECO:0000313" key="8">
    <source>
        <dbReference type="EMBL" id="MFC5453835.1"/>
    </source>
</evidence>
<keyword evidence="4 6" id="KW-0697">Rotamase</keyword>
<keyword evidence="3" id="KW-0732">Signal</keyword>
<gene>
    <name evidence="8" type="ORF">ACFQDI_03105</name>
</gene>
<accession>A0ABW0KKS4</accession>
<name>A0ABW0KKS4_9BACT</name>
<dbReference type="Proteomes" id="UP001596052">
    <property type="component" value="Unassembled WGS sequence"/>
</dbReference>
<dbReference type="InterPro" id="IPR050245">
    <property type="entry name" value="PrsA_foldase"/>
</dbReference>
<organism evidence="8 9">
    <name type="scientific">Prosthecobacter fluviatilis</name>
    <dbReference type="NCBI Taxonomy" id="445931"/>
    <lineage>
        <taxon>Bacteria</taxon>
        <taxon>Pseudomonadati</taxon>
        <taxon>Verrucomicrobiota</taxon>
        <taxon>Verrucomicrobiia</taxon>
        <taxon>Verrucomicrobiales</taxon>
        <taxon>Verrucomicrobiaceae</taxon>
        <taxon>Prosthecobacter</taxon>
    </lineage>
</organism>
<dbReference type="InterPro" id="IPR000297">
    <property type="entry name" value="PPIase_PpiC"/>
</dbReference>
<comment type="caution">
    <text evidence="8">The sequence shown here is derived from an EMBL/GenBank/DDBJ whole genome shotgun (WGS) entry which is preliminary data.</text>
</comment>
<reference evidence="9" key="1">
    <citation type="journal article" date="2019" name="Int. J. Syst. Evol. Microbiol.">
        <title>The Global Catalogue of Microorganisms (GCM) 10K type strain sequencing project: providing services to taxonomists for standard genome sequencing and annotation.</title>
        <authorList>
            <consortium name="The Broad Institute Genomics Platform"/>
            <consortium name="The Broad Institute Genome Sequencing Center for Infectious Disease"/>
            <person name="Wu L."/>
            <person name="Ma J."/>
        </authorList>
    </citation>
    <scope>NUCLEOTIDE SEQUENCE [LARGE SCALE GENOMIC DNA]</scope>
    <source>
        <strain evidence="9">CGMCC 4.1469</strain>
    </source>
</reference>
<evidence type="ECO:0000256" key="3">
    <source>
        <dbReference type="ARBA" id="ARBA00022729"/>
    </source>
</evidence>
<evidence type="ECO:0000256" key="5">
    <source>
        <dbReference type="ARBA" id="ARBA00023235"/>
    </source>
</evidence>
<keyword evidence="9" id="KW-1185">Reference proteome</keyword>
<dbReference type="SUPFAM" id="SSF109998">
    <property type="entry name" value="Triger factor/SurA peptide-binding domain-like"/>
    <property type="match status" value="1"/>
</dbReference>
<evidence type="ECO:0000313" key="9">
    <source>
        <dbReference type="Proteomes" id="UP001596052"/>
    </source>
</evidence>
<dbReference type="Gene3D" id="3.10.50.40">
    <property type="match status" value="1"/>
</dbReference>
<protein>
    <recommendedName>
        <fullName evidence="2">peptidylprolyl isomerase</fullName>
        <ecNumber evidence="2">5.2.1.8</ecNumber>
    </recommendedName>
</protein>
<evidence type="ECO:0000256" key="4">
    <source>
        <dbReference type="ARBA" id="ARBA00023110"/>
    </source>
</evidence>
<dbReference type="EC" id="5.2.1.8" evidence="2"/>